<gene>
    <name evidence="1" type="ORF">CCMP2556_LOCUS25252</name>
</gene>
<evidence type="ECO:0000313" key="2">
    <source>
        <dbReference type="Proteomes" id="UP001642484"/>
    </source>
</evidence>
<organism evidence="1 2">
    <name type="scientific">Durusdinium trenchii</name>
    <dbReference type="NCBI Taxonomy" id="1381693"/>
    <lineage>
        <taxon>Eukaryota</taxon>
        <taxon>Sar</taxon>
        <taxon>Alveolata</taxon>
        <taxon>Dinophyceae</taxon>
        <taxon>Suessiales</taxon>
        <taxon>Symbiodiniaceae</taxon>
        <taxon>Durusdinium</taxon>
    </lineage>
</organism>
<proteinExistence type="predicted"/>
<name>A0ABP0MCT5_9DINO</name>
<dbReference type="EMBL" id="CAXAMN010016891">
    <property type="protein sequence ID" value="CAK9049306.1"/>
    <property type="molecule type" value="Genomic_DNA"/>
</dbReference>
<accession>A0ABP0MCT5</accession>
<protein>
    <recommendedName>
        <fullName evidence="3">Nuclear pore complex protein Nup85</fullName>
    </recommendedName>
</protein>
<comment type="caution">
    <text evidence="1">The sequence shown here is derived from an EMBL/GenBank/DDBJ whole genome shotgun (WGS) entry which is preliminary data.</text>
</comment>
<dbReference type="InterPro" id="IPR011990">
    <property type="entry name" value="TPR-like_helical_dom_sf"/>
</dbReference>
<keyword evidence="2" id="KW-1185">Reference proteome</keyword>
<sequence>MLTLSKPVKDGGHGSNIHLTGGVCRGANCIRVHILTAYLKDAWQEACVELRSCLPRRRQFCGARTRKEAAHNLMKDLEMKRFDVARGVESVSKQNPIKASLADPEQSYPTAYWAWCWNGPRFPDVIGESWARRRIQRRCPQEEVRALPQEDGATWQDAIRLLAEAQQLRAVPIEAYEEAAERCRDAAPLRVERLLEEVKEAKLSPSRRLYQAVVVSYGDAQSWQKALHWLLEARQSAGLTTQMMSSFLLSCVKVEDWDLAWPQALYLLVDACPRWGLVPSSEHFALVLQSLPRNQVSWRIATELLAEMKLLGLQYTPQCYGGAAHTFALRNLAGSGAS</sequence>
<reference evidence="1 2" key="1">
    <citation type="submission" date="2024-02" db="EMBL/GenBank/DDBJ databases">
        <authorList>
            <person name="Chen Y."/>
            <person name="Shah S."/>
            <person name="Dougan E. K."/>
            <person name="Thang M."/>
            <person name="Chan C."/>
        </authorList>
    </citation>
    <scope>NUCLEOTIDE SEQUENCE [LARGE SCALE GENOMIC DNA]</scope>
</reference>
<dbReference type="Gene3D" id="1.25.40.10">
    <property type="entry name" value="Tetratricopeptide repeat domain"/>
    <property type="match status" value="1"/>
</dbReference>
<evidence type="ECO:0000313" key="1">
    <source>
        <dbReference type="EMBL" id="CAK9049306.1"/>
    </source>
</evidence>
<evidence type="ECO:0008006" key="3">
    <source>
        <dbReference type="Google" id="ProtNLM"/>
    </source>
</evidence>
<dbReference type="Proteomes" id="UP001642484">
    <property type="component" value="Unassembled WGS sequence"/>
</dbReference>